<dbReference type="PANTHER" id="PTHR43820:SF4">
    <property type="entry name" value="HIGH-AFFINITY BRANCHED-CHAIN AMINO ACID TRANSPORT ATP-BINDING PROTEIN LIVF"/>
    <property type="match status" value="1"/>
</dbReference>
<dbReference type="AlphaFoldDB" id="A0A1G7NDQ4"/>
<protein>
    <submittedName>
        <fullName evidence="7">Branched-chain amino acid transport system ATP-binding protein/neutral amino acid transport system ATP-binding protein</fullName>
    </submittedName>
</protein>
<dbReference type="CDD" id="cd03224">
    <property type="entry name" value="ABC_TM1139_LivF_branched"/>
    <property type="match status" value="1"/>
</dbReference>
<evidence type="ECO:0000259" key="6">
    <source>
        <dbReference type="PROSITE" id="PS50893"/>
    </source>
</evidence>
<dbReference type="GO" id="GO:0016887">
    <property type="term" value="F:ATP hydrolysis activity"/>
    <property type="evidence" value="ECO:0007669"/>
    <property type="project" value="InterPro"/>
</dbReference>
<dbReference type="SMART" id="SM00382">
    <property type="entry name" value="AAA"/>
    <property type="match status" value="1"/>
</dbReference>
<dbReference type="InterPro" id="IPR027417">
    <property type="entry name" value="P-loop_NTPase"/>
</dbReference>
<proteinExistence type="inferred from homology"/>
<evidence type="ECO:0000313" key="8">
    <source>
        <dbReference type="Proteomes" id="UP000199415"/>
    </source>
</evidence>
<dbReference type="InterPro" id="IPR052156">
    <property type="entry name" value="BCAA_Transport_ATP-bd_LivF"/>
</dbReference>
<dbReference type="PROSITE" id="PS50893">
    <property type="entry name" value="ABC_TRANSPORTER_2"/>
    <property type="match status" value="1"/>
</dbReference>
<evidence type="ECO:0000256" key="4">
    <source>
        <dbReference type="ARBA" id="ARBA00022840"/>
    </source>
</evidence>
<dbReference type="STRING" id="1082479.SAMN05216241_102131"/>
<evidence type="ECO:0000256" key="3">
    <source>
        <dbReference type="ARBA" id="ARBA00022741"/>
    </source>
</evidence>
<dbReference type="RefSeq" id="WP_090018776.1">
    <property type="nucleotide sequence ID" value="NZ_FNCE01000002.1"/>
</dbReference>
<organism evidence="7 8">
    <name type="scientific">Limimonas halophila</name>
    <dbReference type="NCBI Taxonomy" id="1082479"/>
    <lineage>
        <taxon>Bacteria</taxon>
        <taxon>Pseudomonadati</taxon>
        <taxon>Pseudomonadota</taxon>
        <taxon>Alphaproteobacteria</taxon>
        <taxon>Rhodospirillales</taxon>
        <taxon>Rhodovibrionaceae</taxon>
        <taxon>Limimonas</taxon>
    </lineage>
</organism>
<dbReference type="PROSITE" id="PS00211">
    <property type="entry name" value="ABC_TRANSPORTER_1"/>
    <property type="match status" value="1"/>
</dbReference>
<dbReference type="InterPro" id="IPR017871">
    <property type="entry name" value="ABC_transporter-like_CS"/>
</dbReference>
<dbReference type="SUPFAM" id="SSF52540">
    <property type="entry name" value="P-loop containing nucleoside triphosphate hydrolases"/>
    <property type="match status" value="1"/>
</dbReference>
<dbReference type="Proteomes" id="UP000199415">
    <property type="component" value="Unassembled WGS sequence"/>
</dbReference>
<evidence type="ECO:0000256" key="5">
    <source>
        <dbReference type="ARBA" id="ARBA00022970"/>
    </source>
</evidence>
<evidence type="ECO:0000313" key="7">
    <source>
        <dbReference type="EMBL" id="SDF72235.1"/>
    </source>
</evidence>
<keyword evidence="5" id="KW-0029">Amino-acid transport</keyword>
<dbReference type="GO" id="GO:0015807">
    <property type="term" value="P:L-amino acid transport"/>
    <property type="evidence" value="ECO:0007669"/>
    <property type="project" value="TreeGrafter"/>
</dbReference>
<sequence length="246" mass="27244">MALLDVDHITCGYGDTQILHDVQMHADEREVITIIGPNGAGKSTLLKAVMGYLHPTAGSIRFKGKDVSTLRPDQRVLEGIAYVPQLDNVFPSLTVEENLRMGGYVLSKGEVGARMERQYESFPRLAERRKQRVRTMSGGERQMLAMARALMTEPELLMLDEPSAALSPQMADEVFDTVKRINAQGRTIVIVEQEAENSLRISHRGYVLVDGKNALEDRADSILHNEKIRDAYLGGAADAQHATEAE</sequence>
<accession>A0A1G7NDQ4</accession>
<name>A0A1G7NDQ4_9PROT</name>
<dbReference type="EMBL" id="FNCE01000002">
    <property type="protein sequence ID" value="SDF72235.1"/>
    <property type="molecule type" value="Genomic_DNA"/>
</dbReference>
<dbReference type="OrthoDB" id="9775250at2"/>
<dbReference type="Pfam" id="PF00005">
    <property type="entry name" value="ABC_tran"/>
    <property type="match status" value="1"/>
</dbReference>
<keyword evidence="8" id="KW-1185">Reference proteome</keyword>
<dbReference type="InterPro" id="IPR003439">
    <property type="entry name" value="ABC_transporter-like_ATP-bd"/>
</dbReference>
<dbReference type="GO" id="GO:0005524">
    <property type="term" value="F:ATP binding"/>
    <property type="evidence" value="ECO:0007669"/>
    <property type="project" value="UniProtKB-KW"/>
</dbReference>
<evidence type="ECO:0000256" key="2">
    <source>
        <dbReference type="ARBA" id="ARBA00022448"/>
    </source>
</evidence>
<feature type="domain" description="ABC transporter" evidence="6">
    <location>
        <begin position="4"/>
        <end position="235"/>
    </location>
</feature>
<dbReference type="InterPro" id="IPR003593">
    <property type="entry name" value="AAA+_ATPase"/>
</dbReference>
<dbReference type="PANTHER" id="PTHR43820">
    <property type="entry name" value="HIGH-AFFINITY BRANCHED-CHAIN AMINO ACID TRANSPORT ATP-BINDING PROTEIN LIVF"/>
    <property type="match status" value="1"/>
</dbReference>
<comment type="similarity">
    <text evidence="1">Belongs to the ABC transporter superfamily.</text>
</comment>
<keyword evidence="2" id="KW-0813">Transport</keyword>
<keyword evidence="4 7" id="KW-0067">ATP-binding</keyword>
<dbReference type="Gene3D" id="3.40.50.300">
    <property type="entry name" value="P-loop containing nucleotide triphosphate hydrolases"/>
    <property type="match status" value="1"/>
</dbReference>
<gene>
    <name evidence="7" type="ORF">SAMN05216241_102131</name>
</gene>
<reference evidence="7 8" key="1">
    <citation type="submission" date="2016-10" db="EMBL/GenBank/DDBJ databases">
        <authorList>
            <person name="de Groot N.N."/>
        </authorList>
    </citation>
    <scope>NUCLEOTIDE SEQUENCE [LARGE SCALE GENOMIC DNA]</scope>
    <source>
        <strain evidence="7 8">DSM 25584</strain>
    </source>
</reference>
<dbReference type="GO" id="GO:0015658">
    <property type="term" value="F:branched-chain amino acid transmembrane transporter activity"/>
    <property type="evidence" value="ECO:0007669"/>
    <property type="project" value="TreeGrafter"/>
</dbReference>
<evidence type="ECO:0000256" key="1">
    <source>
        <dbReference type="ARBA" id="ARBA00005417"/>
    </source>
</evidence>
<keyword evidence="3" id="KW-0547">Nucleotide-binding</keyword>